<dbReference type="InterPro" id="IPR036196">
    <property type="entry name" value="Ptyr_pPase_sf"/>
</dbReference>
<evidence type="ECO:0000259" key="4">
    <source>
        <dbReference type="SMART" id="SM00226"/>
    </source>
</evidence>
<dbReference type="SUPFAM" id="SSF52788">
    <property type="entry name" value="Phosphotyrosine protein phosphatases I"/>
    <property type="match status" value="1"/>
</dbReference>
<dbReference type="InterPro" id="IPR017867">
    <property type="entry name" value="Tyr_phospatase_low_mol_wt"/>
</dbReference>
<protein>
    <submittedName>
        <fullName evidence="5">Low molecular weight protein arginine phosphatase</fullName>
    </submittedName>
</protein>
<keyword evidence="2" id="KW-0378">Hydrolase</keyword>
<dbReference type="Pfam" id="PF01451">
    <property type="entry name" value="LMWPc"/>
    <property type="match status" value="1"/>
</dbReference>
<dbReference type="Proteomes" id="UP001596233">
    <property type="component" value="Unassembled WGS sequence"/>
</dbReference>
<dbReference type="InterPro" id="IPR023485">
    <property type="entry name" value="Ptyr_pPase"/>
</dbReference>
<feature type="domain" description="Phosphotyrosine protein phosphatase I" evidence="4">
    <location>
        <begin position="2"/>
        <end position="188"/>
    </location>
</feature>
<evidence type="ECO:0000256" key="3">
    <source>
        <dbReference type="ARBA" id="ARBA00022912"/>
    </source>
</evidence>
<sequence>MKRILFLCTGNTCRSPMAEALLKRMADEKGVALTVRSAGISTIDGLPVSAQSMHALKQRGINYKGSSAAVDEEVLHWADLVLTMTSGHKREVIRRHPDVLDKVYTLKEYAYLDNELKSKLHELEKLYSELQMQLALGQNVDEEKRKRALELEKVVPDFDIADPFGGPQSVYDACAVELEEAIVKLVDKLLEQQR</sequence>
<dbReference type="PRINTS" id="PR00719">
    <property type="entry name" value="LMWPTPASE"/>
</dbReference>
<organism evidence="5 6">
    <name type="scientific">Paenibacillus septentrionalis</name>
    <dbReference type="NCBI Taxonomy" id="429342"/>
    <lineage>
        <taxon>Bacteria</taxon>
        <taxon>Bacillati</taxon>
        <taxon>Bacillota</taxon>
        <taxon>Bacilli</taxon>
        <taxon>Bacillales</taxon>
        <taxon>Paenibacillaceae</taxon>
        <taxon>Paenibacillus</taxon>
    </lineage>
</organism>
<reference evidence="6" key="1">
    <citation type="journal article" date="2019" name="Int. J. Syst. Evol. Microbiol.">
        <title>The Global Catalogue of Microorganisms (GCM) 10K type strain sequencing project: providing services to taxonomists for standard genome sequencing and annotation.</title>
        <authorList>
            <consortium name="The Broad Institute Genomics Platform"/>
            <consortium name="The Broad Institute Genome Sequencing Center for Infectious Disease"/>
            <person name="Wu L."/>
            <person name="Ma J."/>
        </authorList>
    </citation>
    <scope>NUCLEOTIDE SEQUENCE [LARGE SCALE GENOMIC DNA]</scope>
    <source>
        <strain evidence="6">PCU 280</strain>
    </source>
</reference>
<dbReference type="Gene3D" id="3.40.50.2300">
    <property type="match status" value="1"/>
</dbReference>
<gene>
    <name evidence="5" type="ORF">ACFP56_20195</name>
</gene>
<evidence type="ECO:0000313" key="6">
    <source>
        <dbReference type="Proteomes" id="UP001596233"/>
    </source>
</evidence>
<dbReference type="PANTHER" id="PTHR11717:SF31">
    <property type="entry name" value="LOW MOLECULAR WEIGHT PROTEIN-TYROSINE-PHOSPHATASE ETP-RELATED"/>
    <property type="match status" value="1"/>
</dbReference>
<name>A0ABW1VBP2_9BACL</name>
<evidence type="ECO:0000256" key="1">
    <source>
        <dbReference type="ARBA" id="ARBA00011063"/>
    </source>
</evidence>
<dbReference type="PANTHER" id="PTHR11717">
    <property type="entry name" value="LOW MOLECULAR WEIGHT PROTEIN TYROSINE PHOSPHATASE"/>
    <property type="match status" value="1"/>
</dbReference>
<comment type="caution">
    <text evidence="5">The sequence shown here is derived from an EMBL/GenBank/DDBJ whole genome shotgun (WGS) entry which is preliminary data.</text>
</comment>
<dbReference type="EMBL" id="JBHSTE010000008">
    <property type="protein sequence ID" value="MFC6334959.1"/>
    <property type="molecule type" value="Genomic_DNA"/>
</dbReference>
<dbReference type="InterPro" id="IPR050438">
    <property type="entry name" value="LMW_PTPase"/>
</dbReference>
<accession>A0ABW1VBP2</accession>
<evidence type="ECO:0000313" key="5">
    <source>
        <dbReference type="EMBL" id="MFC6334959.1"/>
    </source>
</evidence>
<keyword evidence="3" id="KW-0904">Protein phosphatase</keyword>
<dbReference type="RefSeq" id="WP_379238026.1">
    <property type="nucleotide sequence ID" value="NZ_JBHSTE010000008.1"/>
</dbReference>
<dbReference type="SMART" id="SM00226">
    <property type="entry name" value="LMWPc"/>
    <property type="match status" value="1"/>
</dbReference>
<comment type="similarity">
    <text evidence="1">Belongs to the low molecular weight phosphotyrosine protein phosphatase family.</text>
</comment>
<proteinExistence type="inferred from homology"/>
<keyword evidence="6" id="KW-1185">Reference proteome</keyword>
<dbReference type="CDD" id="cd16344">
    <property type="entry name" value="LMWPAP"/>
    <property type="match status" value="1"/>
</dbReference>
<evidence type="ECO:0000256" key="2">
    <source>
        <dbReference type="ARBA" id="ARBA00022801"/>
    </source>
</evidence>